<evidence type="ECO:0000256" key="1">
    <source>
        <dbReference type="SAM" id="MobiDB-lite"/>
    </source>
</evidence>
<feature type="region of interest" description="Disordered" evidence="1">
    <location>
        <begin position="880"/>
        <end position="965"/>
    </location>
</feature>
<organism evidence="2 3">
    <name type="scientific">Dunaliella salina</name>
    <name type="common">Green alga</name>
    <name type="synonym">Protococcus salinus</name>
    <dbReference type="NCBI Taxonomy" id="3046"/>
    <lineage>
        <taxon>Eukaryota</taxon>
        <taxon>Viridiplantae</taxon>
        <taxon>Chlorophyta</taxon>
        <taxon>core chlorophytes</taxon>
        <taxon>Chlorophyceae</taxon>
        <taxon>CS clade</taxon>
        <taxon>Chlamydomonadales</taxon>
        <taxon>Dunaliellaceae</taxon>
        <taxon>Dunaliella</taxon>
    </lineage>
</organism>
<keyword evidence="3" id="KW-1185">Reference proteome</keyword>
<comment type="caution">
    <text evidence="2">The sequence shown here is derived from an EMBL/GenBank/DDBJ whole genome shotgun (WGS) entry which is preliminary data.</text>
</comment>
<name>A0ABQ7G5G1_DUNSA</name>
<sequence length="1014" mass="109072">MGTEVGTPPSHVGTHSNGPHTSSTGGTLPSALEGLVADVHLENTNYLTQNRVYAQTGRTEILAADPGVIHFGGFELGKCYSTTLHIRNISASSTRLHIIPPSTVYFKAECNDKKGMLAPGMAEAITVEFSPREYRYYHDSVRIHSEGGNLLVPLHGYPIMNETKFPKRVDFNKVEPLAGVVPAHGHTSVTISFEPLGLTTEEMVLEVRVAEFNSKPVRCVVTGSCVPGLVRERVLRQAMQPAGPEGDVEGASSSASSRVLLEGLTMEQLDGTQLFKVRYWTPAFIPFATDSSNASSCMLLEGLTMEQLDGTQLSKWASVSVTNLPMDGMALERLQAEASMRDCRVTGPIMTLLPELPPPPGEIELDGIYVPDKPLKTPADVNYVLNQEPGKLRIKDIKHAIQSKKAEQAAAQEALRVIMSEGQPEQTQRKRPSHAHGQGGHPGTPPLFARQGSLAERGSTGPPALSRELAATQQLEAVVEASGALHLLFCIPVLMLGRELAATKQLEAVVEASGALHLPTSSHAAPQPPASISQKEDPKQQGTLHQGGAEDVQQAPLAGAAFAAVAPSTDDQYTPAWRLIEAADLKKRADNLHAFQRTAWQFIYTRRMVKSLSKIRDVLAQLGWDKQRLAEESANPVLLVSEADRPGTAPTKHLKPDNVRTRPLPLYRDINFTFHEDVPLSQYTDFDELGPLKHKVPLEYRVLGYSPEPFPGLTPYAPPLLEQPLLLGACEEEGGPPGSCLPSGAVSVQDVTSLPSMPSSMMVAPYTVHEIGNRYTLDAVASTPEPSWGMDMDALIQPRQYPFYDSTAEEAPSSGSVRTMRGVPLLSERWLPRKDTWLMQLTPEAVPARMTQMDPADLLTDSAEDADKPAIAIQVCTKDSVPSAEHSLPRPTLNAEPLPPQQQQQQQQEQEQGPGAGAAKVQGGANSGGAGTGGARADASGGAGAGASGASPTGGAAGDPGGEPHYELMRQRQQVELDATKRSLRLQAMADLDARVDAYNASLHMPCYFAVNNL</sequence>
<feature type="region of interest" description="Disordered" evidence="1">
    <location>
        <begin position="519"/>
        <end position="548"/>
    </location>
</feature>
<dbReference type="PANTHER" id="PTHR46500:SF1">
    <property type="entry name" value="CILIA- AND FLAGELLA-ASSOCIATED PROTEIN 221"/>
    <property type="match status" value="1"/>
</dbReference>
<protein>
    <submittedName>
        <fullName evidence="2">Uncharacterized protein</fullName>
    </submittedName>
</protein>
<feature type="compositionally biased region" description="Low complexity" evidence="1">
    <location>
        <begin position="901"/>
        <end position="919"/>
    </location>
</feature>
<dbReference type="InterPro" id="IPR013783">
    <property type="entry name" value="Ig-like_fold"/>
</dbReference>
<feature type="region of interest" description="Disordered" evidence="1">
    <location>
        <begin position="422"/>
        <end position="464"/>
    </location>
</feature>
<feature type="compositionally biased region" description="Polar residues" evidence="1">
    <location>
        <begin position="13"/>
        <end position="27"/>
    </location>
</feature>
<dbReference type="Proteomes" id="UP000815325">
    <property type="component" value="Unassembled WGS sequence"/>
</dbReference>
<dbReference type="Gene3D" id="2.60.40.10">
    <property type="entry name" value="Immunoglobulins"/>
    <property type="match status" value="1"/>
</dbReference>
<proteinExistence type="predicted"/>
<accession>A0ABQ7G5G1</accession>
<dbReference type="InterPro" id="IPR029676">
    <property type="entry name" value="CFAP221"/>
</dbReference>
<feature type="region of interest" description="Disordered" evidence="1">
    <location>
        <begin position="1"/>
        <end position="29"/>
    </location>
</feature>
<dbReference type="EMBL" id="MU070108">
    <property type="protein sequence ID" value="KAF5829844.1"/>
    <property type="molecule type" value="Genomic_DNA"/>
</dbReference>
<reference evidence="2" key="1">
    <citation type="submission" date="2017-08" db="EMBL/GenBank/DDBJ databases">
        <authorList>
            <person name="Polle J.E."/>
            <person name="Barry K."/>
            <person name="Cushman J."/>
            <person name="Schmutz J."/>
            <person name="Tran D."/>
            <person name="Hathwaick L.T."/>
            <person name="Yim W.C."/>
            <person name="Jenkins J."/>
            <person name="Mckie-Krisberg Z.M."/>
            <person name="Prochnik S."/>
            <person name="Lindquist E."/>
            <person name="Dockter R.B."/>
            <person name="Adam C."/>
            <person name="Molina H."/>
            <person name="Bunkerborg J."/>
            <person name="Jin E."/>
            <person name="Buchheim M."/>
            <person name="Magnuson J."/>
        </authorList>
    </citation>
    <scope>NUCLEOTIDE SEQUENCE</scope>
    <source>
        <strain evidence="2">CCAP 19/18</strain>
    </source>
</reference>
<dbReference type="Pfam" id="PF24771">
    <property type="entry name" value="Ig_CFAP74_1st"/>
    <property type="match status" value="1"/>
</dbReference>
<feature type="compositionally biased region" description="Gly residues" evidence="1">
    <location>
        <begin position="925"/>
        <end position="934"/>
    </location>
</feature>
<evidence type="ECO:0000313" key="3">
    <source>
        <dbReference type="Proteomes" id="UP000815325"/>
    </source>
</evidence>
<gene>
    <name evidence="2" type="ORF">DUNSADRAFT_15429</name>
</gene>
<evidence type="ECO:0000313" key="2">
    <source>
        <dbReference type="EMBL" id="KAF5829844.1"/>
    </source>
</evidence>
<dbReference type="PANTHER" id="PTHR46500">
    <property type="entry name" value="CILIA- AND FLAGELLA-ASSOCIATED PROTEIN 221"/>
    <property type="match status" value="1"/>
</dbReference>